<dbReference type="EMBL" id="LGUF01000007">
    <property type="protein sequence ID" value="KON87407.1"/>
    <property type="molecule type" value="Genomic_DNA"/>
</dbReference>
<dbReference type="PATRIC" id="fig|1459.3.peg.2496"/>
<protein>
    <recommendedName>
        <fullName evidence="3">Nucleotidyltransferase</fullName>
    </recommendedName>
</protein>
<dbReference type="OrthoDB" id="2987080at2"/>
<organism evidence="1 2">
    <name type="scientific">Sporosarcina globispora</name>
    <name type="common">Bacillus globisporus</name>
    <dbReference type="NCBI Taxonomy" id="1459"/>
    <lineage>
        <taxon>Bacteria</taxon>
        <taxon>Bacillati</taxon>
        <taxon>Bacillota</taxon>
        <taxon>Bacilli</taxon>
        <taxon>Bacillales</taxon>
        <taxon>Caryophanaceae</taxon>
        <taxon>Sporosarcina</taxon>
    </lineage>
</organism>
<evidence type="ECO:0008006" key="3">
    <source>
        <dbReference type="Google" id="ProtNLM"/>
    </source>
</evidence>
<dbReference type="InterPro" id="IPR018775">
    <property type="entry name" value="RlaP"/>
</dbReference>
<gene>
    <name evidence="1" type="ORF">AF332_11600</name>
</gene>
<evidence type="ECO:0000313" key="2">
    <source>
        <dbReference type="Proteomes" id="UP000037109"/>
    </source>
</evidence>
<keyword evidence="2" id="KW-1185">Reference proteome</keyword>
<name>A0A0M0GCZ5_SPOGL</name>
<proteinExistence type="predicted"/>
<dbReference type="STRING" id="1459.AF332_11600"/>
<evidence type="ECO:0000313" key="1">
    <source>
        <dbReference type="EMBL" id="KON87407.1"/>
    </source>
</evidence>
<reference evidence="2" key="1">
    <citation type="submission" date="2015-07" db="EMBL/GenBank/DDBJ databases">
        <title>Fjat-10036 dsm4.</title>
        <authorList>
            <person name="Liu B."/>
            <person name="Wang J."/>
            <person name="Zhu Y."/>
            <person name="Liu G."/>
            <person name="Chen Q."/>
            <person name="Chen Z."/>
            <person name="Lan J."/>
            <person name="Che J."/>
            <person name="Ge C."/>
            <person name="Shi H."/>
            <person name="Pan Z."/>
            <person name="Liu X."/>
        </authorList>
    </citation>
    <scope>NUCLEOTIDE SEQUENCE [LARGE SCALE GENOMIC DNA]</scope>
    <source>
        <strain evidence="2">DSM 4</strain>
    </source>
</reference>
<dbReference type="PANTHER" id="PTHR34817:SF1">
    <property type="entry name" value="NUCLEOTIDYLTRANSFERASE"/>
    <property type="match status" value="1"/>
</dbReference>
<dbReference type="AlphaFoldDB" id="A0A0M0GCZ5"/>
<accession>A0A0M0GCZ5</accession>
<dbReference type="Pfam" id="PF10127">
    <property type="entry name" value="RlaP"/>
    <property type="match status" value="1"/>
</dbReference>
<sequence>MRKDSFKALVGSHNYNLNTDDSDKDYKVFFYPSFDDLYSGEKYSKVMTGETEDVEYHDIRKLPDMLWKSNVNFLEVLFSTEIIEYDGLFKEIQSKREYIASMNLPCLYDACMGMYFKKKKEYERDVLKGEWKKVYKHVMSAVRIVDFLQRYESSNWNFSKAITYQDHEYMRGTLLNIRNGQYQSDNELDVFIEGSEKLMAAIKGVYKNKKEDLTTKEWLYKTVKWEVEEKIFMELQ</sequence>
<dbReference type="RefSeq" id="WP_053434757.1">
    <property type="nucleotide sequence ID" value="NZ_LGUF01000007.1"/>
</dbReference>
<dbReference type="PANTHER" id="PTHR34817">
    <property type="entry name" value="NUCLEOTIDYLTRANSFERASE"/>
    <property type="match status" value="1"/>
</dbReference>
<comment type="caution">
    <text evidence="1">The sequence shown here is derived from an EMBL/GenBank/DDBJ whole genome shotgun (WGS) entry which is preliminary data.</text>
</comment>
<dbReference type="Proteomes" id="UP000037109">
    <property type="component" value="Unassembled WGS sequence"/>
</dbReference>